<dbReference type="Gene3D" id="3.30.420.10">
    <property type="entry name" value="Ribonuclease H-like superfamily/Ribonuclease H"/>
    <property type="match status" value="1"/>
</dbReference>
<dbReference type="RefSeq" id="WP_109518896.1">
    <property type="nucleotide sequence ID" value="NZ_PDOA01000023.1"/>
</dbReference>
<dbReference type="Pfam" id="PF13683">
    <property type="entry name" value="rve_3"/>
    <property type="match status" value="1"/>
</dbReference>
<name>A0A2U1UZ03_9PROT</name>
<dbReference type="AlphaFoldDB" id="A0A2U1UZ03"/>
<dbReference type="InterPro" id="IPR001584">
    <property type="entry name" value="Integrase_cat-core"/>
</dbReference>
<feature type="domain" description="Integrase catalytic" evidence="1">
    <location>
        <begin position="232"/>
        <end position="403"/>
    </location>
</feature>
<dbReference type="GO" id="GO:0015074">
    <property type="term" value="P:DNA integration"/>
    <property type="evidence" value="ECO:0007669"/>
    <property type="project" value="InterPro"/>
</dbReference>
<dbReference type="EMBL" id="PDOA01000023">
    <property type="protein sequence ID" value="PWC26867.1"/>
    <property type="molecule type" value="Genomic_DNA"/>
</dbReference>
<dbReference type="SUPFAM" id="SSF48295">
    <property type="entry name" value="TrpR-like"/>
    <property type="match status" value="1"/>
</dbReference>
<protein>
    <submittedName>
        <fullName evidence="2">IS3 family transposase</fullName>
    </submittedName>
</protein>
<proteinExistence type="predicted"/>
<dbReference type="InterPro" id="IPR025948">
    <property type="entry name" value="HTH-like_dom"/>
</dbReference>
<evidence type="ECO:0000313" key="3">
    <source>
        <dbReference type="Proteomes" id="UP000245048"/>
    </source>
</evidence>
<dbReference type="InterPro" id="IPR036397">
    <property type="entry name" value="RNaseH_sf"/>
</dbReference>
<keyword evidence="3" id="KW-1185">Reference proteome</keyword>
<dbReference type="InterPro" id="IPR002514">
    <property type="entry name" value="Transposase_8"/>
</dbReference>
<dbReference type="Pfam" id="PF13276">
    <property type="entry name" value="HTH_21"/>
    <property type="match status" value="1"/>
</dbReference>
<dbReference type="InterPro" id="IPR048020">
    <property type="entry name" value="Transpos_IS3"/>
</dbReference>
<dbReference type="SUPFAM" id="SSF53098">
    <property type="entry name" value="Ribonuclease H-like"/>
    <property type="match status" value="1"/>
</dbReference>
<dbReference type="InterPro" id="IPR012337">
    <property type="entry name" value="RNaseH-like_sf"/>
</dbReference>
<dbReference type="InterPro" id="IPR010921">
    <property type="entry name" value="Trp_repressor/repl_initiator"/>
</dbReference>
<dbReference type="PANTHER" id="PTHR37936:SF3">
    <property type="entry name" value="TRANSPOSASE INSC FOR INSERTION ELEMENT IS2A-RELATED"/>
    <property type="match status" value="1"/>
</dbReference>
<organism evidence="2 3">
    <name type="scientific">Teichococcus aestuarii</name>
    <dbReference type="NCBI Taxonomy" id="568898"/>
    <lineage>
        <taxon>Bacteria</taxon>
        <taxon>Pseudomonadati</taxon>
        <taxon>Pseudomonadota</taxon>
        <taxon>Alphaproteobacteria</taxon>
        <taxon>Acetobacterales</taxon>
        <taxon>Roseomonadaceae</taxon>
        <taxon>Roseomonas</taxon>
    </lineage>
</organism>
<dbReference type="GO" id="GO:0004803">
    <property type="term" value="F:transposase activity"/>
    <property type="evidence" value="ECO:0007669"/>
    <property type="project" value="InterPro"/>
</dbReference>
<evidence type="ECO:0000259" key="1">
    <source>
        <dbReference type="PROSITE" id="PS50994"/>
    </source>
</evidence>
<dbReference type="PANTHER" id="PTHR37936">
    <property type="entry name" value="TRANSPOSASE INSC FOR INSERTION ELEMENT IS2A-RELATED"/>
    <property type="match status" value="1"/>
</dbReference>
<sequence length="405" mass="45390">MTDASSKVEVITSVQRRRRWSAAEKVRMVEETYAPGASVSLVARRHGVNPNQLFSWRRLAAEGAYTAAAAGEEVVPASEHRALQHQIRELHRLLGKKTLEAEILKETLQPDRAQKKIAAARTLAAAGRFPVKAVAETLGVARSGLAPSGRTSSPRRRGRPPLPEDGLLARILELIAELPTYGYRRIHALLRQQAELEEWPPPNHKRVWRVMKAHGLLLARHAGGAERRHDGRIAVEARNTRWCSDGFEIACDNGERVRVAFTLDCCDREAITFIGTTGGITSEHVRDMMVEAVERRFGLISRLSSPIEWLSDNGSCYVARDTRWFAASLGMIPRTTPLQSPQSNGMAEAFVRTFKRDYAHVRPCPDAQTVLQSLPAWFTHYNEVHPHRALGYRSPRQFIRAVLKT</sequence>
<dbReference type="PROSITE" id="PS50994">
    <property type="entry name" value="INTEGRASE"/>
    <property type="match status" value="1"/>
</dbReference>
<gene>
    <name evidence="2" type="ORF">CR165_20965</name>
</gene>
<dbReference type="Proteomes" id="UP000245048">
    <property type="component" value="Unassembled WGS sequence"/>
</dbReference>
<reference evidence="3" key="1">
    <citation type="submission" date="2017-10" db="EMBL/GenBank/DDBJ databases">
        <authorList>
            <person name="Toshchakov S.V."/>
            <person name="Goeva M.A."/>
        </authorList>
    </citation>
    <scope>NUCLEOTIDE SEQUENCE [LARGE SCALE GENOMIC DNA]</scope>
    <source>
        <strain evidence="3">JR1/69-1-13</strain>
    </source>
</reference>
<dbReference type="Pfam" id="PF01527">
    <property type="entry name" value="HTH_Tnp_1"/>
    <property type="match status" value="1"/>
</dbReference>
<accession>A0A2U1UZ03</accession>
<dbReference type="OrthoDB" id="8080802at2"/>
<dbReference type="NCBIfam" id="NF033516">
    <property type="entry name" value="transpos_IS3"/>
    <property type="match status" value="1"/>
</dbReference>
<evidence type="ECO:0000313" key="2">
    <source>
        <dbReference type="EMBL" id="PWC26867.1"/>
    </source>
</evidence>
<comment type="caution">
    <text evidence="2">The sequence shown here is derived from an EMBL/GenBank/DDBJ whole genome shotgun (WGS) entry which is preliminary data.</text>
</comment>
<dbReference type="GO" id="GO:0006313">
    <property type="term" value="P:DNA transposition"/>
    <property type="evidence" value="ECO:0007669"/>
    <property type="project" value="InterPro"/>
</dbReference>
<dbReference type="GO" id="GO:0043565">
    <property type="term" value="F:sequence-specific DNA binding"/>
    <property type="evidence" value="ECO:0007669"/>
    <property type="project" value="InterPro"/>
</dbReference>